<proteinExistence type="predicted"/>
<dbReference type="EMBL" id="KQ258243">
    <property type="protein sequence ID" value="KOM24874.1"/>
    <property type="molecule type" value="Genomic_DNA"/>
</dbReference>
<reference evidence="3" key="1">
    <citation type="journal article" date="2015" name="Proc. Natl. Acad. Sci. U.S.A.">
        <title>Genome sequencing of adzuki bean (Vigna angularis) provides insight into high starch and low fat accumulation and domestication.</title>
        <authorList>
            <person name="Yang K."/>
            <person name="Tian Z."/>
            <person name="Chen C."/>
            <person name="Luo L."/>
            <person name="Zhao B."/>
            <person name="Wang Z."/>
            <person name="Yu L."/>
            <person name="Li Y."/>
            <person name="Sun Y."/>
            <person name="Li W."/>
            <person name="Chen Y."/>
            <person name="Li Y."/>
            <person name="Zhang Y."/>
            <person name="Ai D."/>
            <person name="Zhao J."/>
            <person name="Shang C."/>
            <person name="Ma Y."/>
            <person name="Wu B."/>
            <person name="Wang M."/>
            <person name="Gao L."/>
            <person name="Sun D."/>
            <person name="Zhang P."/>
            <person name="Guo F."/>
            <person name="Wang W."/>
            <person name="Li Y."/>
            <person name="Wang J."/>
            <person name="Varshney R.K."/>
            <person name="Wang J."/>
            <person name="Ling H.Q."/>
            <person name="Wan P."/>
        </authorList>
    </citation>
    <scope>NUCLEOTIDE SEQUENCE</scope>
    <source>
        <strain evidence="3">cv. Jingnong 6</strain>
    </source>
</reference>
<gene>
    <name evidence="2" type="ORF">LR48_Vigan10s000300</name>
</gene>
<dbReference type="Gramene" id="KOM24874">
    <property type="protein sequence ID" value="KOM24874"/>
    <property type="gene ID" value="LR48_Vigan10s000300"/>
</dbReference>
<name>A0A0L9T459_PHAAN</name>
<protein>
    <recommendedName>
        <fullName evidence="1">Putative plant transposon protein domain-containing protein</fullName>
    </recommendedName>
</protein>
<evidence type="ECO:0000313" key="3">
    <source>
        <dbReference type="Proteomes" id="UP000053144"/>
    </source>
</evidence>
<dbReference type="AlphaFoldDB" id="A0A0L9T459"/>
<dbReference type="Pfam" id="PF20167">
    <property type="entry name" value="Transposase_32"/>
    <property type="match status" value="1"/>
</dbReference>
<sequence>MLEDSWVRLVTLNKHYLVTLRAPVFTSAMLGKHVGGMASSSSKRINTVGAKRMEPELPYSNKFLSRIHEQHFLIVQDRRLLMERKCQFALNMEEGADFDDMESVLCVPGGHFQRNRNGAVVHIRRADLTPMAKYWMVFSHANIQPCSHVSDITVSRALFLYCVLRGMSITIENIAGEMRGQVATVEMIIGMSGTPLDNSGLWMNSTLWWHDQRSRHRLVELEQLKLQLWRKILLIAWVDEDLR</sequence>
<evidence type="ECO:0000259" key="1">
    <source>
        <dbReference type="Pfam" id="PF20167"/>
    </source>
</evidence>
<evidence type="ECO:0000313" key="2">
    <source>
        <dbReference type="EMBL" id="KOM24874.1"/>
    </source>
</evidence>
<organism evidence="2 3">
    <name type="scientific">Phaseolus angularis</name>
    <name type="common">Azuki bean</name>
    <name type="synonym">Vigna angularis</name>
    <dbReference type="NCBI Taxonomy" id="3914"/>
    <lineage>
        <taxon>Eukaryota</taxon>
        <taxon>Viridiplantae</taxon>
        <taxon>Streptophyta</taxon>
        <taxon>Embryophyta</taxon>
        <taxon>Tracheophyta</taxon>
        <taxon>Spermatophyta</taxon>
        <taxon>Magnoliopsida</taxon>
        <taxon>eudicotyledons</taxon>
        <taxon>Gunneridae</taxon>
        <taxon>Pentapetalae</taxon>
        <taxon>rosids</taxon>
        <taxon>fabids</taxon>
        <taxon>Fabales</taxon>
        <taxon>Fabaceae</taxon>
        <taxon>Papilionoideae</taxon>
        <taxon>50 kb inversion clade</taxon>
        <taxon>NPAAA clade</taxon>
        <taxon>indigoferoid/millettioid clade</taxon>
        <taxon>Phaseoleae</taxon>
        <taxon>Vigna</taxon>
    </lineage>
</organism>
<dbReference type="Proteomes" id="UP000053144">
    <property type="component" value="Unassembled WGS sequence"/>
</dbReference>
<feature type="domain" description="Putative plant transposon protein" evidence="1">
    <location>
        <begin position="73"/>
        <end position="178"/>
    </location>
</feature>
<dbReference type="InterPro" id="IPR046796">
    <property type="entry name" value="Transposase_32_dom"/>
</dbReference>
<accession>A0A0L9T459</accession>